<dbReference type="InterPro" id="IPR015911">
    <property type="entry name" value="Phosphoglycerate_kinase_CS"/>
</dbReference>
<sequence length="394" mass="41244">MSFKTLDDMGDVRGKRVLVREDLNVPMDGARVTDDTRLRAAAPTIAELSDKGAIVLVLAHFGRPKAPAPEYSLAQVTRPLSDVLGREVRYIDWEGDTVAAVATLQPGDIAVLENTRFFGGEEKNDPAVVDRFAALGDLYVNDAFSAAHRAHASTEGLAHRLPAYAGRSMQAELEALQKALGIPEHPVAAVVGGAKVSSKLDVLTHLVTKVDHLIIGGGMANTFLAARGVDVGKSLCEHDLAETALAILDAADRAGCTVHLPYDVVVAKEFRAHAPSRTINVHEVAADEMILDCGPAASEAISDALKTCRTLVWNGPLGAFEMQPFDTATMALAHTAAALTKSGGLVSVAGGGDTVAAVNVAGVADDLTFVSTAGGAFLEWMEGKELPGVKALEA</sequence>
<dbReference type="EMBL" id="JAUOTP010000006">
    <property type="protein sequence ID" value="MDO6415497.1"/>
    <property type="molecule type" value="Genomic_DNA"/>
</dbReference>
<comment type="similarity">
    <text evidence="2 9 10">Belongs to the phosphoglycerate kinase family.</text>
</comment>
<dbReference type="PROSITE" id="PS00111">
    <property type="entry name" value="PGLYCERATE_KINASE"/>
    <property type="match status" value="1"/>
</dbReference>
<dbReference type="SUPFAM" id="SSF53748">
    <property type="entry name" value="Phosphoglycerate kinase"/>
    <property type="match status" value="1"/>
</dbReference>
<dbReference type="PANTHER" id="PTHR11406:SF23">
    <property type="entry name" value="PHOSPHOGLYCERATE KINASE 1, CHLOROPLASTIC-RELATED"/>
    <property type="match status" value="1"/>
</dbReference>
<feature type="binding site" evidence="9">
    <location>
        <position position="149"/>
    </location>
    <ligand>
        <name>substrate</name>
    </ligand>
</feature>
<comment type="catalytic activity">
    <reaction evidence="1 9 10">
        <text>(2R)-3-phosphoglycerate + ATP = (2R)-3-phospho-glyceroyl phosphate + ADP</text>
        <dbReference type="Rhea" id="RHEA:14801"/>
        <dbReference type="ChEBI" id="CHEBI:30616"/>
        <dbReference type="ChEBI" id="CHEBI:57604"/>
        <dbReference type="ChEBI" id="CHEBI:58272"/>
        <dbReference type="ChEBI" id="CHEBI:456216"/>
        <dbReference type="EC" id="2.7.2.3"/>
    </reaction>
</comment>
<dbReference type="PRINTS" id="PR00477">
    <property type="entry name" value="PHGLYCKINASE"/>
</dbReference>
<gene>
    <name evidence="9" type="primary">pgk</name>
    <name evidence="11" type="ORF">Q4F19_13980</name>
</gene>
<evidence type="ECO:0000313" key="11">
    <source>
        <dbReference type="EMBL" id="MDO6415497.1"/>
    </source>
</evidence>
<feature type="binding site" evidence="9">
    <location>
        <begin position="22"/>
        <end position="24"/>
    </location>
    <ligand>
        <name>substrate</name>
    </ligand>
</feature>
<keyword evidence="9" id="KW-0963">Cytoplasm</keyword>
<accession>A0ABT8YBX5</accession>
<feature type="binding site" evidence="9">
    <location>
        <position position="116"/>
    </location>
    <ligand>
        <name>substrate</name>
    </ligand>
</feature>
<evidence type="ECO:0000256" key="4">
    <source>
        <dbReference type="ARBA" id="ARBA00013061"/>
    </source>
</evidence>
<evidence type="ECO:0000256" key="2">
    <source>
        <dbReference type="ARBA" id="ARBA00008982"/>
    </source>
</evidence>
<dbReference type="PANTHER" id="PTHR11406">
    <property type="entry name" value="PHOSPHOGLYCERATE KINASE"/>
    <property type="match status" value="1"/>
</dbReference>
<evidence type="ECO:0000256" key="6">
    <source>
        <dbReference type="ARBA" id="ARBA00022741"/>
    </source>
</evidence>
<protein>
    <recommendedName>
        <fullName evidence="4 9">Phosphoglycerate kinase</fullName>
        <ecNumber evidence="4 9">2.7.2.3</ecNumber>
    </recommendedName>
</protein>
<dbReference type="EC" id="2.7.2.3" evidence="4 9"/>
<name>A0ABT8YBX5_9SPHN</name>
<dbReference type="GO" id="GO:0004618">
    <property type="term" value="F:phosphoglycerate kinase activity"/>
    <property type="evidence" value="ECO:0007669"/>
    <property type="project" value="UniProtKB-EC"/>
</dbReference>
<comment type="caution">
    <text evidence="11">The sequence shown here is derived from an EMBL/GenBank/DDBJ whole genome shotgun (WGS) entry which is preliminary data.</text>
</comment>
<feature type="binding site" evidence="9">
    <location>
        <begin position="351"/>
        <end position="354"/>
    </location>
    <ligand>
        <name>ATP</name>
        <dbReference type="ChEBI" id="CHEBI:30616"/>
    </ligand>
</feature>
<dbReference type="Proteomes" id="UP001169764">
    <property type="component" value="Unassembled WGS sequence"/>
</dbReference>
<keyword evidence="6 9" id="KW-0547">Nucleotide-binding</keyword>
<dbReference type="InterPro" id="IPR036043">
    <property type="entry name" value="Phosphoglycerate_kinase_sf"/>
</dbReference>
<keyword evidence="8 9" id="KW-0067">ATP-binding</keyword>
<evidence type="ECO:0000256" key="5">
    <source>
        <dbReference type="ARBA" id="ARBA00022679"/>
    </source>
</evidence>
<keyword evidence="7 9" id="KW-0418">Kinase</keyword>
<reference evidence="11" key="1">
    <citation type="submission" date="2023-07" db="EMBL/GenBank/DDBJ databases">
        <authorList>
            <person name="Kim M."/>
        </authorList>
    </citation>
    <scope>NUCLEOTIDE SEQUENCE</scope>
    <source>
        <strain evidence="11">BIUV-7</strain>
    </source>
</reference>
<organism evidence="11 12">
    <name type="scientific">Sphingomonas natans</name>
    <dbReference type="NCBI Taxonomy" id="3063330"/>
    <lineage>
        <taxon>Bacteria</taxon>
        <taxon>Pseudomonadati</taxon>
        <taxon>Pseudomonadota</taxon>
        <taxon>Alphaproteobacteria</taxon>
        <taxon>Sphingomonadales</taxon>
        <taxon>Sphingomonadaceae</taxon>
        <taxon>Sphingomonas</taxon>
    </lineage>
</organism>
<evidence type="ECO:0000256" key="1">
    <source>
        <dbReference type="ARBA" id="ARBA00000642"/>
    </source>
</evidence>
<evidence type="ECO:0000256" key="8">
    <source>
        <dbReference type="ARBA" id="ARBA00022840"/>
    </source>
</evidence>
<dbReference type="PIRSF" id="PIRSF000724">
    <property type="entry name" value="Pgk"/>
    <property type="match status" value="1"/>
</dbReference>
<evidence type="ECO:0000313" key="12">
    <source>
        <dbReference type="Proteomes" id="UP001169764"/>
    </source>
</evidence>
<feature type="binding site" evidence="9">
    <location>
        <begin position="60"/>
        <end position="63"/>
    </location>
    <ligand>
        <name>substrate</name>
    </ligand>
</feature>
<dbReference type="InterPro" id="IPR001576">
    <property type="entry name" value="Phosphoglycerate_kinase"/>
</dbReference>
<comment type="caution">
    <text evidence="9">Lacks conserved residue(s) required for the propagation of feature annotation.</text>
</comment>
<dbReference type="InterPro" id="IPR015824">
    <property type="entry name" value="Phosphoglycerate_kinase_N"/>
</dbReference>
<evidence type="ECO:0000256" key="3">
    <source>
        <dbReference type="ARBA" id="ARBA00011245"/>
    </source>
</evidence>
<dbReference type="HAMAP" id="MF_00145">
    <property type="entry name" value="Phosphoglyc_kinase"/>
    <property type="match status" value="1"/>
</dbReference>
<evidence type="ECO:0000256" key="10">
    <source>
        <dbReference type="RuleBase" id="RU000532"/>
    </source>
</evidence>
<feature type="binding site" evidence="9">
    <location>
        <position position="37"/>
    </location>
    <ligand>
        <name>substrate</name>
    </ligand>
</feature>
<proteinExistence type="inferred from homology"/>
<dbReference type="Gene3D" id="3.40.50.1260">
    <property type="entry name" value="Phosphoglycerate kinase, N-terminal domain"/>
    <property type="match status" value="2"/>
</dbReference>
<keyword evidence="5 9" id="KW-0808">Transferase</keyword>
<comment type="subunit">
    <text evidence="3 9">Monomer.</text>
</comment>
<dbReference type="Pfam" id="PF00162">
    <property type="entry name" value="PGK"/>
    <property type="match status" value="1"/>
</dbReference>
<feature type="binding site" evidence="9">
    <location>
        <position position="199"/>
    </location>
    <ligand>
        <name>ATP</name>
        <dbReference type="ChEBI" id="CHEBI:30616"/>
    </ligand>
</feature>
<keyword evidence="12" id="KW-1185">Reference proteome</keyword>
<keyword evidence="9" id="KW-0324">Glycolysis</keyword>
<evidence type="ECO:0000256" key="9">
    <source>
        <dbReference type="HAMAP-Rule" id="MF_00145"/>
    </source>
</evidence>
<feature type="binding site" evidence="9">
    <location>
        <position position="321"/>
    </location>
    <ligand>
        <name>ATP</name>
        <dbReference type="ChEBI" id="CHEBI:30616"/>
    </ligand>
</feature>
<dbReference type="RefSeq" id="WP_303543552.1">
    <property type="nucleotide sequence ID" value="NZ_JAUOTP010000006.1"/>
</dbReference>
<comment type="pathway">
    <text evidence="9">Carbohydrate degradation; glycolysis; pyruvate from D-glyceraldehyde 3-phosphate: step 2/5.</text>
</comment>
<evidence type="ECO:0000256" key="7">
    <source>
        <dbReference type="ARBA" id="ARBA00022777"/>
    </source>
</evidence>
<comment type="subcellular location">
    <subcellularLocation>
        <location evidence="9">Cytoplasm</location>
    </subcellularLocation>
</comment>